<name>A0A091R103_9AVES</name>
<evidence type="ECO:0000256" key="2">
    <source>
        <dbReference type="ARBA" id="ARBA00023319"/>
    </source>
</evidence>
<feature type="non-terminal residue" evidence="4">
    <location>
        <position position="1"/>
    </location>
</feature>
<dbReference type="PANTHER" id="PTHR19944">
    <property type="entry name" value="MHC CLASS II-RELATED"/>
    <property type="match status" value="1"/>
</dbReference>
<keyword evidence="2" id="KW-0393">Immunoglobulin domain</keyword>
<dbReference type="InterPro" id="IPR013783">
    <property type="entry name" value="Ig-like_fold"/>
</dbReference>
<dbReference type="AlphaFoldDB" id="A0A091R103"/>
<keyword evidence="5" id="KW-1185">Reference proteome</keyword>
<dbReference type="PANTHER" id="PTHR19944:SF98">
    <property type="entry name" value="IG-LIKE DOMAIN-CONTAINING PROTEIN"/>
    <property type="match status" value="1"/>
</dbReference>
<reference evidence="4 5" key="1">
    <citation type="submission" date="2014-04" db="EMBL/GenBank/DDBJ databases">
        <title>Genome evolution of avian class.</title>
        <authorList>
            <person name="Zhang G."/>
            <person name="Li C."/>
        </authorList>
    </citation>
    <scope>NUCLEOTIDE SEQUENCE [LARGE SCALE GENOMIC DNA]</scope>
    <source>
        <strain evidence="4">BGI_N332</strain>
    </source>
</reference>
<evidence type="ECO:0000313" key="5">
    <source>
        <dbReference type="Proteomes" id="UP000053369"/>
    </source>
</evidence>
<dbReference type="Gene3D" id="2.60.40.10">
    <property type="entry name" value="Immunoglobulins"/>
    <property type="match status" value="1"/>
</dbReference>
<dbReference type="InterPro" id="IPR050160">
    <property type="entry name" value="MHC/Immunoglobulin"/>
</dbReference>
<dbReference type="SMART" id="SM00407">
    <property type="entry name" value="IGc1"/>
    <property type="match status" value="1"/>
</dbReference>
<dbReference type="SUPFAM" id="SSF48726">
    <property type="entry name" value="Immunoglobulin"/>
    <property type="match status" value="1"/>
</dbReference>
<dbReference type="CDD" id="cd07699">
    <property type="entry name" value="IgC1_L"/>
    <property type="match status" value="1"/>
</dbReference>
<feature type="domain" description="Ig-like" evidence="3">
    <location>
        <begin position="6"/>
        <end position="101"/>
    </location>
</feature>
<gene>
    <name evidence="4" type="ORF">N332_03679</name>
</gene>
<dbReference type="InterPro" id="IPR003597">
    <property type="entry name" value="Ig_C1-set"/>
</dbReference>
<accession>A0A091R103</accession>
<evidence type="ECO:0000259" key="3">
    <source>
        <dbReference type="PROSITE" id="PS50835"/>
    </source>
</evidence>
<dbReference type="InterPro" id="IPR007110">
    <property type="entry name" value="Ig-like_dom"/>
</dbReference>
<dbReference type="PROSITE" id="PS00290">
    <property type="entry name" value="IG_MHC"/>
    <property type="match status" value="1"/>
</dbReference>
<proteinExistence type="predicted"/>
<dbReference type="Pfam" id="PF07654">
    <property type="entry name" value="C1-set"/>
    <property type="match status" value="1"/>
</dbReference>
<keyword evidence="1" id="KW-1015">Disulfide bond</keyword>
<evidence type="ECO:0000256" key="1">
    <source>
        <dbReference type="ARBA" id="ARBA00023157"/>
    </source>
</evidence>
<dbReference type="EMBL" id="KK807577">
    <property type="protein sequence ID" value="KFQ33173.1"/>
    <property type="molecule type" value="Genomic_DNA"/>
</dbReference>
<dbReference type="FunFam" id="2.60.40.10:FF:000283">
    <property type="entry name" value="Immunoglobulin kappa constant"/>
    <property type="match status" value="1"/>
</dbReference>
<feature type="non-terminal residue" evidence="4">
    <location>
        <position position="106"/>
    </location>
</feature>
<sequence>QPKSSPDISLFPPSLEEIEKRNRATLVCLLSDFYPGAVEVTWVADGRTLSSEVETSQPQRQSNNKYLASSYLTLSVSDWKSYETYSCKVKHEAGNVEKSLSRSECS</sequence>
<dbReference type="InterPro" id="IPR036179">
    <property type="entry name" value="Ig-like_dom_sf"/>
</dbReference>
<dbReference type="PROSITE" id="PS50835">
    <property type="entry name" value="IG_LIKE"/>
    <property type="match status" value="1"/>
</dbReference>
<dbReference type="Proteomes" id="UP000053369">
    <property type="component" value="Unassembled WGS sequence"/>
</dbReference>
<evidence type="ECO:0000313" key="4">
    <source>
        <dbReference type="EMBL" id="KFQ33173.1"/>
    </source>
</evidence>
<protein>
    <submittedName>
        <fullName evidence="4">Ig lambda chain C region</fullName>
    </submittedName>
</protein>
<dbReference type="InterPro" id="IPR003006">
    <property type="entry name" value="Ig/MHC_CS"/>
</dbReference>
<organism evidence="4 5">
    <name type="scientific">Mesitornis unicolor</name>
    <name type="common">brown roatelo</name>
    <dbReference type="NCBI Taxonomy" id="54374"/>
    <lineage>
        <taxon>Eukaryota</taxon>
        <taxon>Metazoa</taxon>
        <taxon>Chordata</taxon>
        <taxon>Craniata</taxon>
        <taxon>Vertebrata</taxon>
        <taxon>Euteleostomi</taxon>
        <taxon>Archelosauria</taxon>
        <taxon>Archosauria</taxon>
        <taxon>Dinosauria</taxon>
        <taxon>Saurischia</taxon>
        <taxon>Theropoda</taxon>
        <taxon>Coelurosauria</taxon>
        <taxon>Aves</taxon>
        <taxon>Neognathae</taxon>
        <taxon>Neoaves</taxon>
        <taxon>Columbimorphae</taxon>
        <taxon>Mesitornithiformes</taxon>
        <taxon>Mesitornithidae</taxon>
        <taxon>Mesitornis</taxon>
    </lineage>
</organism>